<proteinExistence type="predicted"/>
<dbReference type="EMBL" id="ABOX02000069">
    <property type="protein sequence ID" value="EEF57435.1"/>
    <property type="molecule type" value="Genomic_DNA"/>
</dbReference>
<keyword evidence="2" id="KW-1185">Reference proteome</keyword>
<evidence type="ECO:0000313" key="2">
    <source>
        <dbReference type="Proteomes" id="UP000003688"/>
    </source>
</evidence>
<accession>B9XRX6</accession>
<dbReference type="RefSeq" id="WP_007418559.1">
    <property type="nucleotide sequence ID" value="NZ_ABOX02000069.1"/>
</dbReference>
<name>B9XRX6_PEDPL</name>
<evidence type="ECO:0000313" key="1">
    <source>
        <dbReference type="EMBL" id="EEF57435.1"/>
    </source>
</evidence>
<sequence length="170" mass="19349" precursor="true">MKKRKRLLIVVSTTAMVLVLWLLRAHLVLACIPLLEEKGESGGQRLRDSLIFCGPSSIGPVIATIRDESPWRRNYCYLPDVLEHFGEPAHRQLLKAIDSETHNRHRAFLISALQRGFKDFTRFDRWLAAPDLTSSYELTFMAGDIRLAFPDAPPLSSESSDSINPEFLVW</sequence>
<feature type="non-terminal residue" evidence="1">
    <location>
        <position position="170"/>
    </location>
</feature>
<gene>
    <name evidence="1" type="ORF">Cflav_PD0280</name>
</gene>
<dbReference type="Proteomes" id="UP000003688">
    <property type="component" value="Unassembled WGS sequence"/>
</dbReference>
<reference evidence="1 2" key="1">
    <citation type="journal article" date="2011" name="J. Bacteriol.">
        <title>Genome sequence of 'Pedosphaera parvula' Ellin514, an aerobic Verrucomicrobial isolate from pasture soil.</title>
        <authorList>
            <person name="Kant R."/>
            <person name="van Passel M.W."/>
            <person name="Sangwan P."/>
            <person name="Palva A."/>
            <person name="Lucas S."/>
            <person name="Copeland A."/>
            <person name="Lapidus A."/>
            <person name="Glavina Del Rio T."/>
            <person name="Dalin E."/>
            <person name="Tice H."/>
            <person name="Bruce D."/>
            <person name="Goodwin L."/>
            <person name="Pitluck S."/>
            <person name="Chertkov O."/>
            <person name="Larimer F.W."/>
            <person name="Land M.L."/>
            <person name="Hauser L."/>
            <person name="Brettin T.S."/>
            <person name="Detter J.C."/>
            <person name="Han S."/>
            <person name="de Vos W.M."/>
            <person name="Janssen P.H."/>
            <person name="Smidt H."/>
        </authorList>
    </citation>
    <scope>NUCLEOTIDE SEQUENCE [LARGE SCALE GENOMIC DNA]</scope>
    <source>
        <strain evidence="1 2">Ellin514</strain>
    </source>
</reference>
<dbReference type="AlphaFoldDB" id="B9XRX6"/>
<organism evidence="1 2">
    <name type="scientific">Pedosphaera parvula (strain Ellin514)</name>
    <dbReference type="NCBI Taxonomy" id="320771"/>
    <lineage>
        <taxon>Bacteria</taxon>
        <taxon>Pseudomonadati</taxon>
        <taxon>Verrucomicrobiota</taxon>
        <taxon>Pedosphaerae</taxon>
        <taxon>Pedosphaerales</taxon>
        <taxon>Pedosphaeraceae</taxon>
        <taxon>Pedosphaera</taxon>
    </lineage>
</organism>
<protein>
    <submittedName>
        <fullName evidence="1">Uncharacterized protein</fullName>
    </submittedName>
</protein>
<comment type="caution">
    <text evidence="1">The sequence shown here is derived from an EMBL/GenBank/DDBJ whole genome shotgun (WGS) entry which is preliminary data.</text>
</comment>